<evidence type="ECO:0000256" key="1">
    <source>
        <dbReference type="ARBA" id="ARBA00041081"/>
    </source>
</evidence>
<feature type="region of interest" description="Disordered" evidence="2">
    <location>
        <begin position="80"/>
        <end position="118"/>
    </location>
</feature>
<keyword evidence="5" id="KW-1185">Reference proteome</keyword>
<sequence length="202" mass="22387">MQCSLPILKYGRMMQCKHVACYDCASKCKVCPKCDNKVEKIMKKELGSIFICTHGGTKHGIGGCGRTYFSLRDLQAHMDHRHSCNPPPAKDPRVTVEAPPAHKAVESPPLSPAPSSIPVVSTRTSNLITVPIQDDYRPTYTPFPANFSQPPPLPPLYATPPPILRPPPYVAPNIPPPPHPHWPPSPRLPPHPHGAYHRPYYH</sequence>
<organism evidence="4 5">
    <name type="scientific">Cordylochernes scorpioides</name>
    <dbReference type="NCBI Taxonomy" id="51811"/>
    <lineage>
        <taxon>Eukaryota</taxon>
        <taxon>Metazoa</taxon>
        <taxon>Ecdysozoa</taxon>
        <taxon>Arthropoda</taxon>
        <taxon>Chelicerata</taxon>
        <taxon>Arachnida</taxon>
        <taxon>Pseudoscorpiones</taxon>
        <taxon>Cheliferoidea</taxon>
        <taxon>Chernetidae</taxon>
        <taxon>Cordylochernes</taxon>
    </lineage>
</organism>
<evidence type="ECO:0000313" key="5">
    <source>
        <dbReference type="Proteomes" id="UP001235939"/>
    </source>
</evidence>
<evidence type="ECO:0000259" key="3">
    <source>
        <dbReference type="Pfam" id="PF18408"/>
    </source>
</evidence>
<dbReference type="PANTHER" id="PTHR13480:SF0">
    <property type="entry name" value="E3 UBIQUITIN-PROTEIN LIGASE HAKAI"/>
    <property type="match status" value="1"/>
</dbReference>
<dbReference type="EMBL" id="CP092881">
    <property type="protein sequence ID" value="UYV81066.1"/>
    <property type="molecule type" value="Genomic_DNA"/>
</dbReference>
<dbReference type="InterPro" id="IPR040383">
    <property type="entry name" value="HAKAI/CBLL2"/>
</dbReference>
<dbReference type="Proteomes" id="UP001235939">
    <property type="component" value="Chromosome 19"/>
</dbReference>
<dbReference type="Gene3D" id="3.30.40.10">
    <property type="entry name" value="Zinc/RING finger domain, C3HC4 (zinc finger)"/>
    <property type="match status" value="1"/>
</dbReference>
<accession>A0ABY6LIU5</accession>
<dbReference type="Gene3D" id="6.10.140.2210">
    <property type="match status" value="1"/>
</dbReference>
<evidence type="ECO:0000313" key="4">
    <source>
        <dbReference type="EMBL" id="UYV81066.1"/>
    </source>
</evidence>
<protein>
    <recommendedName>
        <fullName evidence="1">E3 ubiquitin-protein ligase Hakai</fullName>
    </recommendedName>
</protein>
<dbReference type="Pfam" id="PF18408">
    <property type="entry name" value="zf_Hakai"/>
    <property type="match status" value="1"/>
</dbReference>
<dbReference type="InterPro" id="IPR013083">
    <property type="entry name" value="Znf_RING/FYVE/PHD"/>
</dbReference>
<dbReference type="PANTHER" id="PTHR13480">
    <property type="entry name" value="E3 UBIQUITIN-PROTEIN LIGASE HAKAI-RELATED"/>
    <property type="match status" value="1"/>
</dbReference>
<evidence type="ECO:0000256" key="2">
    <source>
        <dbReference type="SAM" id="MobiDB-lite"/>
    </source>
</evidence>
<reference evidence="4 5" key="1">
    <citation type="submission" date="2022-01" db="EMBL/GenBank/DDBJ databases">
        <title>A chromosomal length assembly of Cordylochernes scorpioides.</title>
        <authorList>
            <person name="Zeh D."/>
            <person name="Zeh J."/>
        </authorList>
    </citation>
    <scope>NUCLEOTIDE SEQUENCE [LARGE SCALE GENOMIC DNA]</scope>
    <source>
        <strain evidence="4">IN4F17</strain>
        <tissue evidence="4">Whole Body</tissue>
    </source>
</reference>
<proteinExistence type="predicted"/>
<feature type="domain" description="Hakai C2H2 zinc finger" evidence="3">
    <location>
        <begin position="47"/>
        <end position="82"/>
    </location>
</feature>
<name>A0ABY6LIU5_9ARAC</name>
<dbReference type="InterPro" id="IPR041042">
    <property type="entry name" value="Znf_Hakai"/>
</dbReference>
<gene>
    <name evidence="4" type="ORF">LAZ67_19002687</name>
</gene>